<evidence type="ECO:0008006" key="4">
    <source>
        <dbReference type="Google" id="ProtNLM"/>
    </source>
</evidence>
<feature type="chain" id="PRO_5042512829" description="Secreted protein" evidence="1">
    <location>
        <begin position="21"/>
        <end position="98"/>
    </location>
</feature>
<evidence type="ECO:0000256" key="1">
    <source>
        <dbReference type="SAM" id="SignalP"/>
    </source>
</evidence>
<comment type="caution">
    <text evidence="2">The sequence shown here is derived from an EMBL/GenBank/DDBJ whole genome shotgun (WGS) entry which is preliminary data.</text>
</comment>
<name>A0AAJ0BFG0_9PEZI</name>
<feature type="signal peptide" evidence="1">
    <location>
        <begin position="1"/>
        <end position="20"/>
    </location>
</feature>
<evidence type="ECO:0000313" key="3">
    <source>
        <dbReference type="Proteomes" id="UP001239445"/>
    </source>
</evidence>
<keyword evidence="1" id="KW-0732">Signal</keyword>
<organism evidence="2 3">
    <name type="scientific">Echria macrotheca</name>
    <dbReference type="NCBI Taxonomy" id="438768"/>
    <lineage>
        <taxon>Eukaryota</taxon>
        <taxon>Fungi</taxon>
        <taxon>Dikarya</taxon>
        <taxon>Ascomycota</taxon>
        <taxon>Pezizomycotina</taxon>
        <taxon>Sordariomycetes</taxon>
        <taxon>Sordariomycetidae</taxon>
        <taxon>Sordariales</taxon>
        <taxon>Schizotheciaceae</taxon>
        <taxon>Echria</taxon>
    </lineage>
</organism>
<protein>
    <recommendedName>
        <fullName evidence="4">Secreted protein</fullName>
    </recommendedName>
</protein>
<dbReference type="Proteomes" id="UP001239445">
    <property type="component" value="Unassembled WGS sequence"/>
</dbReference>
<evidence type="ECO:0000313" key="2">
    <source>
        <dbReference type="EMBL" id="KAK1756910.1"/>
    </source>
</evidence>
<dbReference type="AlphaFoldDB" id="A0AAJ0BFG0"/>
<reference evidence="2" key="1">
    <citation type="submission" date="2023-06" db="EMBL/GenBank/DDBJ databases">
        <title>Genome-scale phylogeny and comparative genomics of the fungal order Sordariales.</title>
        <authorList>
            <consortium name="Lawrence Berkeley National Laboratory"/>
            <person name="Hensen N."/>
            <person name="Bonometti L."/>
            <person name="Westerberg I."/>
            <person name="Brannstrom I.O."/>
            <person name="Guillou S."/>
            <person name="Cros-Aarteil S."/>
            <person name="Calhoun S."/>
            <person name="Haridas S."/>
            <person name="Kuo A."/>
            <person name="Mondo S."/>
            <person name="Pangilinan J."/>
            <person name="Riley R."/>
            <person name="Labutti K."/>
            <person name="Andreopoulos B."/>
            <person name="Lipzen A."/>
            <person name="Chen C."/>
            <person name="Yanf M."/>
            <person name="Daum C."/>
            <person name="Ng V."/>
            <person name="Clum A."/>
            <person name="Steindorff A."/>
            <person name="Ohm R."/>
            <person name="Martin F."/>
            <person name="Silar P."/>
            <person name="Natvig D."/>
            <person name="Lalanne C."/>
            <person name="Gautier V."/>
            <person name="Ament-Velasquez S.L."/>
            <person name="Kruys A."/>
            <person name="Hutchinson M.I."/>
            <person name="Powell A.J."/>
            <person name="Barry K."/>
            <person name="Miller A.N."/>
            <person name="Grigoriev I.V."/>
            <person name="Debuchy R."/>
            <person name="Gladieux P."/>
            <person name="Thoren M.H."/>
            <person name="Johannesson H."/>
        </authorList>
    </citation>
    <scope>NUCLEOTIDE SEQUENCE</scope>
    <source>
        <strain evidence="2">PSN4</strain>
    </source>
</reference>
<gene>
    <name evidence="2" type="ORF">QBC47DRAFT_172503</name>
</gene>
<proteinExistence type="predicted"/>
<dbReference type="EMBL" id="MU839831">
    <property type="protein sequence ID" value="KAK1756910.1"/>
    <property type="molecule type" value="Genomic_DNA"/>
</dbReference>
<keyword evidence="3" id="KW-1185">Reference proteome</keyword>
<sequence>MAKRCLRFGIFLGMSLQTAGRWNGEIQNLNVFLMGFSSGSVLRMGSSGGTVMLETWIFYRTACFLCWEKRILKRGVEAEKLGCVRCIFTYYNGGGWFP</sequence>
<accession>A0AAJ0BFG0</accession>